<dbReference type="PANTHER" id="PTHR31088:SF6">
    <property type="entry name" value="PHAGE SHOCK PROTEIN A"/>
    <property type="match status" value="1"/>
</dbReference>
<evidence type="ECO:0000256" key="1">
    <source>
        <dbReference type="ARBA" id="ARBA00043985"/>
    </source>
</evidence>
<protein>
    <submittedName>
        <fullName evidence="3">Phage shock protein A</fullName>
    </submittedName>
</protein>
<feature type="coiled-coil region" evidence="2">
    <location>
        <begin position="87"/>
        <end position="142"/>
    </location>
</feature>
<dbReference type="Proteomes" id="UP000566324">
    <property type="component" value="Unassembled WGS sequence"/>
</dbReference>
<dbReference type="InterPro" id="IPR007157">
    <property type="entry name" value="PspA_VIPP1"/>
</dbReference>
<proteinExistence type="inferred from homology"/>
<keyword evidence="2" id="KW-0175">Coiled coil</keyword>
<evidence type="ECO:0000256" key="2">
    <source>
        <dbReference type="SAM" id="Coils"/>
    </source>
</evidence>
<name>A0A7W7B0Y7_9SPHN</name>
<dbReference type="GO" id="GO:0009271">
    <property type="term" value="P:phage shock"/>
    <property type="evidence" value="ECO:0007669"/>
    <property type="project" value="TreeGrafter"/>
</dbReference>
<gene>
    <name evidence="3" type="ORF">GGQ98_001636</name>
</gene>
<dbReference type="RefSeq" id="WP_184067781.1">
    <property type="nucleotide sequence ID" value="NZ_JACHNZ010000016.1"/>
</dbReference>
<dbReference type="Pfam" id="PF04012">
    <property type="entry name" value="PspA_IM30"/>
    <property type="match status" value="1"/>
</dbReference>
<evidence type="ECO:0000313" key="3">
    <source>
        <dbReference type="EMBL" id="MBB4632019.1"/>
    </source>
</evidence>
<accession>A0A7W7B0Y7</accession>
<reference evidence="3 4" key="1">
    <citation type="submission" date="2020-08" db="EMBL/GenBank/DDBJ databases">
        <title>Genomic Encyclopedia of Type Strains, Phase IV (KMG-IV): sequencing the most valuable type-strain genomes for metagenomic binning, comparative biology and taxonomic classification.</title>
        <authorList>
            <person name="Goeker M."/>
        </authorList>
    </citation>
    <scope>NUCLEOTIDE SEQUENCE [LARGE SCALE GENOMIC DNA]</scope>
    <source>
        <strain evidence="3 4">DSM 17328</strain>
    </source>
</reference>
<comment type="similarity">
    <text evidence="1">Belongs to the PspA/Vipp/IM30 family.</text>
</comment>
<dbReference type="GO" id="GO:0005829">
    <property type="term" value="C:cytosol"/>
    <property type="evidence" value="ECO:0007669"/>
    <property type="project" value="TreeGrafter"/>
</dbReference>
<organism evidence="3 4">
    <name type="scientific">Sphingosinicella soli</name>
    <dbReference type="NCBI Taxonomy" id="333708"/>
    <lineage>
        <taxon>Bacteria</taxon>
        <taxon>Pseudomonadati</taxon>
        <taxon>Pseudomonadota</taxon>
        <taxon>Alphaproteobacteria</taxon>
        <taxon>Sphingomonadales</taxon>
        <taxon>Sphingosinicellaceae</taxon>
        <taxon>Sphingosinicella</taxon>
    </lineage>
</organism>
<dbReference type="PANTHER" id="PTHR31088">
    <property type="entry name" value="MEMBRANE-ASSOCIATED PROTEIN VIPP1, CHLOROPLASTIC"/>
    <property type="match status" value="1"/>
</dbReference>
<dbReference type="EMBL" id="JACHNZ010000016">
    <property type="protein sequence ID" value="MBB4632019.1"/>
    <property type="molecule type" value="Genomic_DNA"/>
</dbReference>
<keyword evidence="4" id="KW-1185">Reference proteome</keyword>
<evidence type="ECO:0000313" key="4">
    <source>
        <dbReference type="Proteomes" id="UP000566324"/>
    </source>
</evidence>
<dbReference type="NCBIfam" id="TIGR02977">
    <property type="entry name" value="phageshock_pspA"/>
    <property type="match status" value="1"/>
</dbReference>
<sequence length="223" mass="25282">MGIFSRTRDIIAANVTDLLDRAEDPAKMIRMIIMEMEETLVEVRASAARTIADQKEMRRTIMKLEQARSTWAEKAELALSKNREDLAKAALLEKQKMSGNAAQLQAEVDLLDEQLSHYEGDIQKLESKLREARTRQSGLLSRLETANNRVRMRSLLRGPKVDEAFSRFDVLERRVDYAEGQVDAFGLGETRTLEMQIADLRTDDAVEAELAAMKSKMAHKQEG</sequence>
<dbReference type="InterPro" id="IPR014319">
    <property type="entry name" value="Phageshock_PspA"/>
</dbReference>
<dbReference type="AlphaFoldDB" id="A0A7W7B0Y7"/>
<comment type="caution">
    <text evidence="3">The sequence shown here is derived from an EMBL/GenBank/DDBJ whole genome shotgun (WGS) entry which is preliminary data.</text>
</comment>